<keyword evidence="4" id="KW-0547">Nucleotide-binding</keyword>
<dbReference type="HOGENOM" id="CLU_000604_1_2_2"/>
<dbReference type="NCBIfam" id="TIGR01188">
    <property type="entry name" value="drrA"/>
    <property type="match status" value="1"/>
</dbReference>
<name>L0HD38_METFS</name>
<dbReference type="GO" id="GO:0016887">
    <property type="term" value="F:ATP hydrolysis activity"/>
    <property type="evidence" value="ECO:0007669"/>
    <property type="project" value="InterPro"/>
</dbReference>
<dbReference type="FunFam" id="3.40.50.300:FF:000589">
    <property type="entry name" value="ABC transporter, ATP-binding subunit"/>
    <property type="match status" value="1"/>
</dbReference>
<evidence type="ECO:0000256" key="5">
    <source>
        <dbReference type="ARBA" id="ARBA00022840"/>
    </source>
</evidence>
<evidence type="ECO:0000313" key="10">
    <source>
        <dbReference type="EMBL" id="AGB01945.1"/>
    </source>
</evidence>
<evidence type="ECO:0000256" key="7">
    <source>
        <dbReference type="ARBA" id="ARBA00023136"/>
    </source>
</evidence>
<dbReference type="KEGG" id="mfo:Metfor_0889"/>
<dbReference type="eggNOG" id="arCOG00196">
    <property type="taxonomic scope" value="Archaea"/>
</dbReference>
<keyword evidence="2" id="KW-0813">Transport</keyword>
<dbReference type="SMART" id="SM00382">
    <property type="entry name" value="AAA"/>
    <property type="match status" value="1"/>
</dbReference>
<dbReference type="InterPro" id="IPR017871">
    <property type="entry name" value="ABC_transporter-like_CS"/>
</dbReference>
<feature type="domain" description="ABC transporter" evidence="9">
    <location>
        <begin position="4"/>
        <end position="235"/>
    </location>
</feature>
<dbReference type="SUPFAM" id="SSF52540">
    <property type="entry name" value="P-loop containing nucleoside triphosphate hydrolases"/>
    <property type="match status" value="1"/>
</dbReference>
<gene>
    <name evidence="10" type="ordered locus">Metfor_0889</name>
</gene>
<dbReference type="InterPro" id="IPR003593">
    <property type="entry name" value="AAA+_ATPase"/>
</dbReference>
<organism evidence="10 11">
    <name type="scientific">Methanoregula formicica (strain DSM 22288 / NBRC 105244 / SMSP)</name>
    <dbReference type="NCBI Taxonomy" id="593750"/>
    <lineage>
        <taxon>Archaea</taxon>
        <taxon>Methanobacteriati</taxon>
        <taxon>Methanobacteriota</taxon>
        <taxon>Stenosarchaea group</taxon>
        <taxon>Methanomicrobia</taxon>
        <taxon>Methanomicrobiales</taxon>
        <taxon>Methanoregulaceae</taxon>
        <taxon>Methanoregula</taxon>
    </lineage>
</organism>
<dbReference type="InterPro" id="IPR003439">
    <property type="entry name" value="ABC_transporter-like_ATP-bd"/>
</dbReference>
<dbReference type="Proteomes" id="UP000010824">
    <property type="component" value="Chromosome"/>
</dbReference>
<dbReference type="GeneID" id="14310202"/>
<sequence>MDAIVLDNLTRSFGSLTAVDAVSLTVQEGELFGLLGPNGAGKTTIINILTTLDKPSHGTATISGHSIHTDPDKIRRMIGIVFQDPSLDIELTGRENLDFHAMMYDMPSAEREQRIREVLALVDLQDRADQVVREYSGGMRRRLEIARGLMHRPRILFLDEPTLGLDAQTRRKIWHYIRELNHSLGITLILTTHYLEEADFLCDRIAIIDHGKIIALDTPENLKIKAGEDFVCIESDTKNIETIKTLLREYGETTSINSCDHAVTISMTHAEKKIPSILGHIFSKGISVSSVTVTKPSLEEAFLAYTGSAIRDQKGSSRDQVRAYIRRNTR</sequence>
<dbReference type="GO" id="GO:0005524">
    <property type="term" value="F:ATP binding"/>
    <property type="evidence" value="ECO:0007669"/>
    <property type="project" value="UniProtKB-KW"/>
</dbReference>
<evidence type="ECO:0000256" key="2">
    <source>
        <dbReference type="ARBA" id="ARBA00022448"/>
    </source>
</evidence>
<dbReference type="PROSITE" id="PS00211">
    <property type="entry name" value="ABC_TRANSPORTER_1"/>
    <property type="match status" value="1"/>
</dbReference>
<dbReference type="InterPro" id="IPR027417">
    <property type="entry name" value="P-loop_NTPase"/>
</dbReference>
<keyword evidence="11" id="KW-1185">Reference proteome</keyword>
<dbReference type="PROSITE" id="PS50893">
    <property type="entry name" value="ABC_TRANSPORTER_2"/>
    <property type="match status" value="1"/>
</dbReference>
<keyword evidence="3" id="KW-1003">Cell membrane</keyword>
<dbReference type="AlphaFoldDB" id="L0HD38"/>
<evidence type="ECO:0000256" key="3">
    <source>
        <dbReference type="ARBA" id="ARBA00022475"/>
    </source>
</evidence>
<dbReference type="InterPro" id="IPR005894">
    <property type="entry name" value="DrrA"/>
</dbReference>
<evidence type="ECO:0000256" key="6">
    <source>
        <dbReference type="ARBA" id="ARBA00022967"/>
    </source>
</evidence>
<accession>L0HD38</accession>
<dbReference type="GO" id="GO:0005886">
    <property type="term" value="C:plasma membrane"/>
    <property type="evidence" value="ECO:0007669"/>
    <property type="project" value="UniProtKB-SubCell"/>
</dbReference>
<keyword evidence="6" id="KW-1278">Translocase</keyword>
<comment type="subcellular location">
    <subcellularLocation>
        <location evidence="1">Cell membrane</location>
        <topology evidence="1">Peripheral membrane protein</topology>
        <orientation evidence="1">Cytoplasmic side</orientation>
    </subcellularLocation>
</comment>
<dbReference type="EMBL" id="CP003167">
    <property type="protein sequence ID" value="AGB01945.1"/>
    <property type="molecule type" value="Genomic_DNA"/>
</dbReference>
<comment type="similarity">
    <text evidence="8">Belongs to the ABC transporter superfamily. Drug exporter-1 (DrugE1) (TC 3.A.1.105) family.</text>
</comment>
<evidence type="ECO:0000259" key="9">
    <source>
        <dbReference type="PROSITE" id="PS50893"/>
    </source>
</evidence>
<evidence type="ECO:0000256" key="8">
    <source>
        <dbReference type="ARBA" id="ARBA00049985"/>
    </source>
</evidence>
<reference evidence="11" key="1">
    <citation type="submission" date="2011-12" db="EMBL/GenBank/DDBJ databases">
        <title>Complete sequence of Methanoregula formicicum SMSP.</title>
        <authorList>
            <person name="Lucas S."/>
            <person name="Han J."/>
            <person name="Lapidus A."/>
            <person name="Cheng J.-F."/>
            <person name="Goodwin L."/>
            <person name="Pitluck S."/>
            <person name="Peters L."/>
            <person name="Ovchinnikova G."/>
            <person name="Teshima H."/>
            <person name="Detter J.C."/>
            <person name="Han C."/>
            <person name="Tapia R."/>
            <person name="Land M."/>
            <person name="Hauser L."/>
            <person name="Kyrpides N."/>
            <person name="Ivanova N."/>
            <person name="Pagani I."/>
            <person name="Imachi H."/>
            <person name="Tamaki H."/>
            <person name="Sekiguchi Y."/>
            <person name="Kamagata Y."/>
            <person name="Cadillo-Quiroz H."/>
            <person name="Zinder S."/>
            <person name="Liu W.-T."/>
            <person name="Woyke T."/>
        </authorList>
    </citation>
    <scope>NUCLEOTIDE SEQUENCE [LARGE SCALE GENOMIC DNA]</scope>
    <source>
        <strain evidence="11">DSM 22288 / NBRC 105244 / SMSP</strain>
    </source>
</reference>
<reference evidence="10 11" key="2">
    <citation type="journal article" date="2014" name="Genome Announc.">
        <title>Complete Genome Sequence of Methanoregula formicica SMSPT, a Mesophilic Hydrogenotrophic Methanogen Isolated from a Methanogenic Upflow Anaerobic Sludge Blanket Reactor.</title>
        <authorList>
            <person name="Yamamoto K."/>
            <person name="Tamaki H."/>
            <person name="Cadillo-Quiroz H."/>
            <person name="Imachi H."/>
            <person name="Kyrpides N."/>
            <person name="Woyke T."/>
            <person name="Goodwin L."/>
            <person name="Zinder S.H."/>
            <person name="Kamagata Y."/>
            <person name="Liu W.T."/>
        </authorList>
    </citation>
    <scope>NUCLEOTIDE SEQUENCE [LARGE SCALE GENOMIC DNA]</scope>
    <source>
        <strain evidence="11">DSM 22288 / NBRC 105244 / SMSP</strain>
    </source>
</reference>
<keyword evidence="5 10" id="KW-0067">ATP-binding</keyword>
<dbReference type="PANTHER" id="PTHR43582">
    <property type="entry name" value="LINEARMYCIN RESISTANCE ATP-BINDING PROTEIN LNRL"/>
    <property type="match status" value="1"/>
</dbReference>
<dbReference type="PANTHER" id="PTHR43582:SF2">
    <property type="entry name" value="LINEARMYCIN RESISTANCE ATP-BINDING PROTEIN LNRL"/>
    <property type="match status" value="1"/>
</dbReference>
<proteinExistence type="inferred from homology"/>
<evidence type="ECO:0000256" key="4">
    <source>
        <dbReference type="ARBA" id="ARBA00022741"/>
    </source>
</evidence>
<protein>
    <submittedName>
        <fullName evidence="10">Daunorubicin resistance ABC transporter ATP-binding subunit</fullName>
    </submittedName>
</protein>
<dbReference type="InParanoid" id="L0HD38"/>
<dbReference type="Gene3D" id="3.40.50.300">
    <property type="entry name" value="P-loop containing nucleotide triphosphate hydrolases"/>
    <property type="match status" value="1"/>
</dbReference>
<dbReference type="GO" id="GO:0043215">
    <property type="term" value="P:daunorubicin transport"/>
    <property type="evidence" value="ECO:0007669"/>
    <property type="project" value="InterPro"/>
</dbReference>
<dbReference type="RefSeq" id="WP_015284909.1">
    <property type="nucleotide sequence ID" value="NC_019943.1"/>
</dbReference>
<keyword evidence="7" id="KW-0472">Membrane</keyword>
<evidence type="ECO:0000313" key="11">
    <source>
        <dbReference type="Proteomes" id="UP000010824"/>
    </source>
</evidence>
<dbReference type="OrthoDB" id="31298at2157"/>
<evidence type="ECO:0000256" key="1">
    <source>
        <dbReference type="ARBA" id="ARBA00004413"/>
    </source>
</evidence>
<dbReference type="GO" id="GO:1900753">
    <property type="term" value="P:doxorubicin transport"/>
    <property type="evidence" value="ECO:0007669"/>
    <property type="project" value="InterPro"/>
</dbReference>
<dbReference type="STRING" id="593750.Metfor_0889"/>
<dbReference type="Pfam" id="PF00005">
    <property type="entry name" value="ABC_tran"/>
    <property type="match status" value="1"/>
</dbReference>